<dbReference type="Proteomes" id="UP001575181">
    <property type="component" value="Unassembled WGS sequence"/>
</dbReference>
<dbReference type="CDD" id="cd00130">
    <property type="entry name" value="PAS"/>
    <property type="match status" value="1"/>
</dbReference>
<evidence type="ECO:0000313" key="10">
    <source>
        <dbReference type="EMBL" id="MFA9459493.1"/>
    </source>
</evidence>
<dbReference type="InterPro" id="IPR000014">
    <property type="entry name" value="PAS"/>
</dbReference>
<dbReference type="InterPro" id="IPR012130">
    <property type="entry name" value="PYP"/>
</dbReference>
<evidence type="ECO:0000256" key="6">
    <source>
        <dbReference type="ARBA" id="ARBA00023170"/>
    </source>
</evidence>
<comment type="similarity">
    <text evidence="1 8">Belongs to the photoactive yellow protein family.</text>
</comment>
<evidence type="ECO:0000256" key="4">
    <source>
        <dbReference type="ARBA" id="ARBA00022606"/>
    </source>
</evidence>
<gene>
    <name evidence="10" type="primary">pyp</name>
    <name evidence="10" type="ORF">ACERLL_01465</name>
</gene>
<dbReference type="SUPFAM" id="SSF55785">
    <property type="entry name" value="PYP-like sensor domain (PAS domain)"/>
    <property type="match status" value="1"/>
</dbReference>
<keyword evidence="6 8" id="KW-0675">Receptor</keyword>
<dbReference type="RefSeq" id="WP_373654279.1">
    <property type="nucleotide sequence ID" value="NZ_JBGUAW010000001.1"/>
</dbReference>
<keyword evidence="5 8" id="KW-0157">Chromophore</keyword>
<evidence type="ECO:0000313" key="11">
    <source>
        <dbReference type="Proteomes" id="UP001575181"/>
    </source>
</evidence>
<dbReference type="SMART" id="SM00091">
    <property type="entry name" value="PAS"/>
    <property type="match status" value="1"/>
</dbReference>
<name>A0ABV4TQ95_9GAMM</name>
<proteinExistence type="inferred from homology"/>
<evidence type="ECO:0000256" key="7">
    <source>
        <dbReference type="NCBIfam" id="TIGR02373"/>
    </source>
</evidence>
<organism evidence="10 11">
    <name type="scientific">Thiohalorhabdus methylotrophus</name>
    <dbReference type="NCBI Taxonomy" id="3242694"/>
    <lineage>
        <taxon>Bacteria</taxon>
        <taxon>Pseudomonadati</taxon>
        <taxon>Pseudomonadota</taxon>
        <taxon>Gammaproteobacteria</taxon>
        <taxon>Thiohalorhabdales</taxon>
        <taxon>Thiohalorhabdaceae</taxon>
        <taxon>Thiohalorhabdus</taxon>
    </lineage>
</organism>
<keyword evidence="3 8" id="KW-0600">Photoreceptor protein</keyword>
<dbReference type="InterPro" id="IPR035965">
    <property type="entry name" value="PAS-like_dom_sf"/>
</dbReference>
<comment type="caution">
    <text evidence="10">The sequence shown here is derived from an EMBL/GenBank/DDBJ whole genome shotgun (WGS) entry which is preliminary data.</text>
</comment>
<dbReference type="EMBL" id="JBGUAW010000001">
    <property type="protein sequence ID" value="MFA9459493.1"/>
    <property type="molecule type" value="Genomic_DNA"/>
</dbReference>
<evidence type="ECO:0000256" key="8">
    <source>
        <dbReference type="PIRNR" id="PIRNR000087"/>
    </source>
</evidence>
<dbReference type="PROSITE" id="PS50112">
    <property type="entry name" value="PAS"/>
    <property type="match status" value="1"/>
</dbReference>
<evidence type="ECO:0000256" key="5">
    <source>
        <dbReference type="ARBA" id="ARBA00022991"/>
    </source>
</evidence>
<evidence type="ECO:0000256" key="3">
    <source>
        <dbReference type="ARBA" id="ARBA00022543"/>
    </source>
</evidence>
<reference evidence="10 11" key="1">
    <citation type="submission" date="2024-08" db="EMBL/GenBank/DDBJ databases">
        <title>Whole-genome sequencing of halo(alkali)philic microorganisms from hypersaline lakes.</title>
        <authorList>
            <person name="Sorokin D.Y."/>
            <person name="Merkel A.Y."/>
            <person name="Messina E."/>
            <person name="Yakimov M."/>
        </authorList>
    </citation>
    <scope>NUCLEOTIDE SEQUENCE [LARGE SCALE GENOMIC DNA]</scope>
    <source>
        <strain evidence="10 11">Cl-TMA</strain>
    </source>
</reference>
<evidence type="ECO:0000256" key="1">
    <source>
        <dbReference type="ARBA" id="ARBA00009132"/>
    </source>
</evidence>
<feature type="domain" description="PAS" evidence="9">
    <location>
        <begin position="23"/>
        <end position="86"/>
    </location>
</feature>
<evidence type="ECO:0000259" key="9">
    <source>
        <dbReference type="PROSITE" id="PS50112"/>
    </source>
</evidence>
<dbReference type="InterPro" id="IPR013767">
    <property type="entry name" value="PAS_fold"/>
</dbReference>
<keyword evidence="4 8" id="KW-0716">Sensory transduction</keyword>
<protein>
    <recommendedName>
        <fullName evidence="2 7">Photoactive yellow protein</fullName>
        <shortName evidence="8">PYP</shortName>
    </recommendedName>
</protein>
<accession>A0ABV4TQ95</accession>
<dbReference type="Gene3D" id="3.30.450.20">
    <property type="entry name" value="PAS domain"/>
    <property type="match status" value="1"/>
</dbReference>
<dbReference type="NCBIfam" id="TIGR02373">
    <property type="entry name" value="photo_yellow"/>
    <property type="match status" value="1"/>
</dbReference>
<sequence length="125" mass="14005">MERVSFDQADVDNALANMDDRDLDNLAFGAVQVDAQGKILAYNAAESDITGRQAGDVIGKNFFEEVAPCTKSPEFQGKFKEGVEKGELDAMFEYTFDYNMQPTKVKVHMKKALVGESFWILVKRI</sequence>
<keyword evidence="11" id="KW-1185">Reference proteome</keyword>
<dbReference type="Pfam" id="PF00989">
    <property type="entry name" value="PAS"/>
    <property type="match status" value="1"/>
</dbReference>
<evidence type="ECO:0000256" key="2">
    <source>
        <dbReference type="ARBA" id="ARBA00019243"/>
    </source>
</evidence>
<dbReference type="PIRSF" id="PIRSF000087">
    <property type="entry name" value="PYP"/>
    <property type="match status" value="1"/>
</dbReference>